<keyword evidence="1" id="KW-0472">Membrane</keyword>
<evidence type="ECO:0000313" key="3">
    <source>
        <dbReference type="Proteomes" id="UP000023152"/>
    </source>
</evidence>
<accession>X6NV25</accession>
<dbReference type="EMBL" id="ASPP01005865">
    <property type="protein sequence ID" value="ETO29743.1"/>
    <property type="molecule type" value="Genomic_DNA"/>
</dbReference>
<name>X6NV25_RETFI</name>
<comment type="caution">
    <text evidence="2">The sequence shown here is derived from an EMBL/GenBank/DDBJ whole genome shotgun (WGS) entry which is preliminary data.</text>
</comment>
<dbReference type="Gene3D" id="3.40.50.300">
    <property type="entry name" value="P-loop containing nucleotide triphosphate hydrolases"/>
    <property type="match status" value="1"/>
</dbReference>
<gene>
    <name evidence="2" type="ORF">RFI_07379</name>
</gene>
<evidence type="ECO:0008006" key="4">
    <source>
        <dbReference type="Google" id="ProtNLM"/>
    </source>
</evidence>
<keyword evidence="1" id="KW-1133">Transmembrane helix</keyword>
<reference evidence="2 3" key="1">
    <citation type="journal article" date="2013" name="Curr. Biol.">
        <title>The Genome of the Foraminiferan Reticulomyxa filosa.</title>
        <authorList>
            <person name="Glockner G."/>
            <person name="Hulsmann N."/>
            <person name="Schleicher M."/>
            <person name="Noegel A.A."/>
            <person name="Eichinger L."/>
            <person name="Gallinger C."/>
            <person name="Pawlowski J."/>
            <person name="Sierra R."/>
            <person name="Euteneuer U."/>
            <person name="Pillet L."/>
            <person name="Moustafa A."/>
            <person name="Platzer M."/>
            <person name="Groth M."/>
            <person name="Szafranski K."/>
            <person name="Schliwa M."/>
        </authorList>
    </citation>
    <scope>NUCLEOTIDE SEQUENCE [LARGE SCALE GENOMIC DNA]</scope>
</reference>
<dbReference type="Proteomes" id="UP000023152">
    <property type="component" value="Unassembled WGS sequence"/>
</dbReference>
<organism evidence="2 3">
    <name type="scientific">Reticulomyxa filosa</name>
    <dbReference type="NCBI Taxonomy" id="46433"/>
    <lineage>
        <taxon>Eukaryota</taxon>
        <taxon>Sar</taxon>
        <taxon>Rhizaria</taxon>
        <taxon>Retaria</taxon>
        <taxon>Foraminifera</taxon>
        <taxon>Monothalamids</taxon>
        <taxon>Reticulomyxidae</taxon>
        <taxon>Reticulomyxa</taxon>
    </lineage>
</organism>
<dbReference type="AlphaFoldDB" id="X6NV25"/>
<feature type="transmembrane region" description="Helical" evidence="1">
    <location>
        <begin position="21"/>
        <end position="40"/>
    </location>
</feature>
<protein>
    <recommendedName>
        <fullName evidence="4">Sulfotransferase domain-containing protein</fullName>
    </recommendedName>
</protein>
<sequence length="506" mass="60486">MGVSFCKGYKARKMGATERRIKILSWIVGLLFCYYVYVYYTTFNIGISNFHKFIVPLEEERQNETELSIQYDKVVIGLGCAKCGSTYFIEQLTSHSQSKMKLNKTKAPIQDQSQSSNRSQAEIQRRSFLLLQRNTKRELHYWDYCFTHGPIEWWFKWFLKWGAQLLERHPHLNKMERARVQCSWKGYIQEWHRFDHLSEANRVIFPHERSDPNLMLVLSEKSPRYAISPHAPYLLSHYISKYFRTSNFVKLYFLFRDPTRKLWSHFWRRCLSHWTTNMPLNTTEINALCMKRISNIIQNMLESRWMHYPYVRDIWEELQSDVTAEEYSKARWDESNNRYLAWQNGVVTKYVNFFYVHSMDLLNAIDDITPFMDACYFIHLSMFQYMFVHTNSGNESANFQLFVQSVRVIRSEDVFDNSRLPILLQQFECWLWDDTSCVKIAPSDAPALSDRRHTLSSKSSFMLNAAKVEMPLFLQKKAQHTIIVHFSLFISFHFCFRRFISSSNYF</sequence>
<dbReference type="InterPro" id="IPR027417">
    <property type="entry name" value="P-loop_NTPase"/>
</dbReference>
<keyword evidence="1" id="KW-0812">Transmembrane</keyword>
<evidence type="ECO:0000313" key="2">
    <source>
        <dbReference type="EMBL" id="ETO29743.1"/>
    </source>
</evidence>
<proteinExistence type="predicted"/>
<evidence type="ECO:0000256" key="1">
    <source>
        <dbReference type="SAM" id="Phobius"/>
    </source>
</evidence>
<keyword evidence="3" id="KW-1185">Reference proteome</keyword>